<organism evidence="1 2">
    <name type="scientific">Discina gigas</name>
    <dbReference type="NCBI Taxonomy" id="1032678"/>
    <lineage>
        <taxon>Eukaryota</taxon>
        <taxon>Fungi</taxon>
        <taxon>Dikarya</taxon>
        <taxon>Ascomycota</taxon>
        <taxon>Pezizomycotina</taxon>
        <taxon>Pezizomycetes</taxon>
        <taxon>Pezizales</taxon>
        <taxon>Discinaceae</taxon>
        <taxon>Discina</taxon>
    </lineage>
</organism>
<keyword evidence="2" id="KW-1185">Reference proteome</keyword>
<dbReference type="Proteomes" id="UP001447188">
    <property type="component" value="Unassembled WGS sequence"/>
</dbReference>
<evidence type="ECO:0000313" key="2">
    <source>
        <dbReference type="Proteomes" id="UP001447188"/>
    </source>
</evidence>
<dbReference type="EMBL" id="JBBBZM010000016">
    <property type="protein sequence ID" value="KAL0638952.1"/>
    <property type="molecule type" value="Genomic_DNA"/>
</dbReference>
<gene>
    <name evidence="1" type="ORF">Q9L58_002003</name>
</gene>
<name>A0ABR3GTB6_9PEZI</name>
<accession>A0ABR3GTB6</accession>
<proteinExistence type="predicted"/>
<evidence type="ECO:0000313" key="1">
    <source>
        <dbReference type="EMBL" id="KAL0638952.1"/>
    </source>
</evidence>
<protein>
    <submittedName>
        <fullName evidence="1">Uncharacterized protein</fullName>
    </submittedName>
</protein>
<reference evidence="1 2" key="1">
    <citation type="submission" date="2024-02" db="EMBL/GenBank/DDBJ databases">
        <title>Discinaceae phylogenomics.</title>
        <authorList>
            <person name="Dirks A.C."/>
            <person name="James T.Y."/>
        </authorList>
    </citation>
    <scope>NUCLEOTIDE SEQUENCE [LARGE SCALE GENOMIC DNA]</scope>
    <source>
        <strain evidence="1 2">ACD0624</strain>
    </source>
</reference>
<comment type="caution">
    <text evidence="1">The sequence shown here is derived from an EMBL/GenBank/DDBJ whole genome shotgun (WGS) entry which is preliminary data.</text>
</comment>
<sequence length="146" mass="16609">MCDNTSSDDGMEYGDCWLDQYIRPGGTLGRIDHWKSVHLDAIKTKLIELKWDGSIKKHKDKSSAMLEVFFNLARMTADKTEVGTQFKGKLQRKIRSIGKEISETVVERVGVSQGGDFELVFVDLVMPHSYKAHRGNKDGRYLDVTR</sequence>